<keyword evidence="4" id="KW-1185">Reference proteome</keyword>
<dbReference type="SUPFAM" id="SSF109604">
    <property type="entry name" value="HD-domain/PDEase-like"/>
    <property type="match status" value="1"/>
</dbReference>
<dbReference type="Pfam" id="PF08668">
    <property type="entry name" value="HDOD"/>
    <property type="match status" value="1"/>
</dbReference>
<dbReference type="EMBL" id="JBIGIB010000003">
    <property type="protein sequence ID" value="MFG6467202.1"/>
    <property type="molecule type" value="Genomic_DNA"/>
</dbReference>
<evidence type="ECO:0000259" key="2">
    <source>
        <dbReference type="PROSITE" id="PS51833"/>
    </source>
</evidence>
<organism evidence="3 4">
    <name type="scientific">Pelomonas baiyunensis</name>
    <dbReference type="NCBI Taxonomy" id="3299026"/>
    <lineage>
        <taxon>Bacteria</taxon>
        <taxon>Pseudomonadati</taxon>
        <taxon>Pseudomonadota</taxon>
        <taxon>Betaproteobacteria</taxon>
        <taxon>Burkholderiales</taxon>
        <taxon>Sphaerotilaceae</taxon>
        <taxon>Roseateles</taxon>
    </lineage>
</organism>
<dbReference type="Gene3D" id="1.10.3210.10">
    <property type="entry name" value="Hypothetical protein af1432"/>
    <property type="match status" value="1"/>
</dbReference>
<dbReference type="SUPFAM" id="SSF55781">
    <property type="entry name" value="GAF domain-like"/>
    <property type="match status" value="1"/>
</dbReference>
<dbReference type="PROSITE" id="PS51833">
    <property type="entry name" value="HDOD"/>
    <property type="match status" value="1"/>
</dbReference>
<dbReference type="Gene3D" id="3.30.450.40">
    <property type="match status" value="1"/>
</dbReference>
<feature type="compositionally biased region" description="Basic and acidic residues" evidence="1">
    <location>
        <begin position="1"/>
        <end position="11"/>
    </location>
</feature>
<dbReference type="InterPro" id="IPR052340">
    <property type="entry name" value="RNase_Y/CdgJ"/>
</dbReference>
<evidence type="ECO:0000313" key="4">
    <source>
        <dbReference type="Proteomes" id="UP001606303"/>
    </source>
</evidence>
<feature type="compositionally biased region" description="Pro residues" evidence="1">
    <location>
        <begin position="25"/>
        <end position="39"/>
    </location>
</feature>
<protein>
    <submittedName>
        <fullName evidence="3">HDOD domain-containing protein</fullName>
    </submittedName>
</protein>
<comment type="caution">
    <text evidence="3">The sequence shown here is derived from an EMBL/GenBank/DDBJ whole genome shotgun (WGS) entry which is preliminary data.</text>
</comment>
<accession>A0ABW7GYY8</accession>
<reference evidence="3 4" key="1">
    <citation type="submission" date="2024-08" db="EMBL/GenBank/DDBJ databases">
        <authorList>
            <person name="Lu H."/>
        </authorList>
    </citation>
    <scope>NUCLEOTIDE SEQUENCE [LARGE SCALE GENOMIC DNA]</scope>
    <source>
        <strain evidence="3 4">BYS87W</strain>
    </source>
</reference>
<dbReference type="PANTHER" id="PTHR33525:SF4">
    <property type="entry name" value="CYCLIC DI-GMP PHOSPHODIESTERASE CDGJ"/>
    <property type="match status" value="1"/>
</dbReference>
<dbReference type="InterPro" id="IPR029016">
    <property type="entry name" value="GAF-like_dom_sf"/>
</dbReference>
<dbReference type="RefSeq" id="WP_394384575.1">
    <property type="nucleotide sequence ID" value="NZ_JBIGIB010000003.1"/>
</dbReference>
<feature type="domain" description="HDOD" evidence="2">
    <location>
        <begin position="71"/>
        <end position="274"/>
    </location>
</feature>
<dbReference type="PANTHER" id="PTHR33525">
    <property type="match status" value="1"/>
</dbReference>
<dbReference type="InterPro" id="IPR013976">
    <property type="entry name" value="HDOD"/>
</dbReference>
<dbReference type="Proteomes" id="UP001606303">
    <property type="component" value="Unassembled WGS sequence"/>
</dbReference>
<feature type="region of interest" description="Disordered" evidence="1">
    <location>
        <begin position="1"/>
        <end position="54"/>
    </location>
</feature>
<name>A0ABW7GYY8_9BURK</name>
<sequence>MQHEETRRADGENGTGVSASKVTPAPAPAPPPPPPPPPSAAAQDEAEAREEAMRQQRLTRVMQSIDAQPDFAAVKASMLNLQQISRSERSHVRALTDLIHDDPAMLAKLLRLVNAAFYRSVGGGEITSMARAVQLLGFQKVGMLASSLRLFETLPKTADGLRMQQEFARSQLAALLAQDFCHSRRHGDTIYLSALFQRLGDLLAGLHFQDDAQVIEDKLDMQDLPKESPQRHRARDKLARANWGVTVEEIGHDVARGWGWPANLLGTMRSLHPESPEDPLEGDDYARVLCTAVNSFAGELMQVPRVGTLEEQAEARGPVVRAFAERHAEQLGLNPETLAEAVEQTFAAWLELLKALGVTLLAPGEVPAKAAAKKLDPNSREYRQNLADNLADAIEHLRRMNRRSAPLQDVLDAALKLLMKSLDLQRAVVCLTDPSAAGLRGSMGVGDKAVVLAPFFEIPLAPPSCLFGLLCAKNADTLIRDVADPVIAKRLPGWYPERVKAGTFLVLPLMTTGQQVVGMLYGDQRQAGDLVVHDRGLALLRDLRQQVLNAVIMPRA</sequence>
<gene>
    <name evidence="3" type="ORF">ACG01O_11335</name>
</gene>
<evidence type="ECO:0000256" key="1">
    <source>
        <dbReference type="SAM" id="MobiDB-lite"/>
    </source>
</evidence>
<proteinExistence type="predicted"/>
<evidence type="ECO:0000313" key="3">
    <source>
        <dbReference type="EMBL" id="MFG6467202.1"/>
    </source>
</evidence>